<dbReference type="GO" id="GO:0000976">
    <property type="term" value="F:transcription cis-regulatory region binding"/>
    <property type="evidence" value="ECO:0007669"/>
    <property type="project" value="TreeGrafter"/>
</dbReference>
<evidence type="ECO:0000256" key="3">
    <source>
        <dbReference type="ARBA" id="ARBA00023163"/>
    </source>
</evidence>
<dbReference type="GO" id="GO:0003700">
    <property type="term" value="F:DNA-binding transcription factor activity"/>
    <property type="evidence" value="ECO:0007669"/>
    <property type="project" value="TreeGrafter"/>
</dbReference>
<dbReference type="Pfam" id="PF00440">
    <property type="entry name" value="TetR_N"/>
    <property type="match status" value="1"/>
</dbReference>
<dbReference type="STRING" id="258594.RPA3894"/>
<feature type="domain" description="HTH tetR-type" evidence="5">
    <location>
        <begin position="13"/>
        <end position="73"/>
    </location>
</feature>
<reference evidence="7" key="1">
    <citation type="submission" date="2003-07" db="EMBL/GenBank/DDBJ databases">
        <authorList>
            <consortium name="Rhodopseudomonas genome consortium"/>
            <person name="Larimer F."/>
            <person name="Harwood C."/>
        </authorList>
    </citation>
    <scope>NUCLEOTIDE SEQUENCE</scope>
    <source>
        <strain evidence="7">CGA009</strain>
    </source>
</reference>
<dbReference type="PANTHER" id="PTHR30055">
    <property type="entry name" value="HTH-TYPE TRANSCRIPTIONAL REGULATOR RUTR"/>
    <property type="match status" value="1"/>
</dbReference>
<protein>
    <submittedName>
        <fullName evidence="7">Helix-turn-helix domain containing protein</fullName>
    </submittedName>
    <submittedName>
        <fullName evidence="6">Probable transcriptional regulator, TetR family</fullName>
    </submittedName>
</protein>
<evidence type="ECO:0000256" key="1">
    <source>
        <dbReference type="ARBA" id="ARBA00023015"/>
    </source>
</evidence>
<dbReference type="SUPFAM" id="SSF46689">
    <property type="entry name" value="Homeodomain-like"/>
    <property type="match status" value="1"/>
</dbReference>
<dbReference type="InterPro" id="IPR050109">
    <property type="entry name" value="HTH-type_TetR-like_transc_reg"/>
</dbReference>
<dbReference type="Proteomes" id="UP000001426">
    <property type="component" value="Chromosome"/>
</dbReference>
<evidence type="ECO:0000313" key="7">
    <source>
        <dbReference type="EMBL" id="WCL94079.1"/>
    </source>
</evidence>
<evidence type="ECO:0000256" key="2">
    <source>
        <dbReference type="ARBA" id="ARBA00023125"/>
    </source>
</evidence>
<keyword evidence="8" id="KW-1185">Reference proteome</keyword>
<dbReference type="HOGENOM" id="CLU_069356_27_1_5"/>
<dbReference type="Gene3D" id="1.10.357.10">
    <property type="entry name" value="Tetracycline Repressor, domain 2"/>
    <property type="match status" value="1"/>
</dbReference>
<dbReference type="eggNOG" id="COG1309">
    <property type="taxonomic scope" value="Bacteria"/>
</dbReference>
<proteinExistence type="predicted"/>
<dbReference type="KEGG" id="rpa:TX73_020190"/>
<keyword evidence="2 4" id="KW-0238">DNA-binding</keyword>
<dbReference type="InterPro" id="IPR023772">
    <property type="entry name" value="DNA-bd_HTH_TetR-type_CS"/>
</dbReference>
<dbReference type="SUPFAM" id="SSF48498">
    <property type="entry name" value="Tetracyclin repressor-like, C-terminal domain"/>
    <property type="match status" value="1"/>
</dbReference>
<evidence type="ECO:0000313" key="6">
    <source>
        <dbReference type="EMBL" id="CAE29335.1"/>
    </source>
</evidence>
<dbReference type="PANTHER" id="PTHR30055:SF234">
    <property type="entry name" value="HTH-TYPE TRANSCRIPTIONAL REGULATOR BETI"/>
    <property type="match status" value="1"/>
</dbReference>
<dbReference type="InterPro" id="IPR001647">
    <property type="entry name" value="HTH_TetR"/>
</dbReference>
<dbReference type="InterPro" id="IPR036271">
    <property type="entry name" value="Tet_transcr_reg_TetR-rel_C_sf"/>
</dbReference>
<evidence type="ECO:0000313" key="8">
    <source>
        <dbReference type="Proteomes" id="UP000001426"/>
    </source>
</evidence>
<dbReference type="FunFam" id="1.10.10.60:FF:000141">
    <property type="entry name" value="TetR family transcriptional regulator"/>
    <property type="match status" value="1"/>
</dbReference>
<keyword evidence="3" id="KW-0804">Transcription</keyword>
<dbReference type="RefSeq" id="WP_011159430.1">
    <property type="nucleotide sequence ID" value="NZ_CP116810.1"/>
</dbReference>
<name>Q6N303_RHOPA</name>
<feature type="DNA-binding region" description="H-T-H motif" evidence="4">
    <location>
        <begin position="36"/>
        <end position="55"/>
    </location>
</feature>
<evidence type="ECO:0000256" key="4">
    <source>
        <dbReference type="PROSITE-ProRule" id="PRU00335"/>
    </source>
</evidence>
<gene>
    <name evidence="6" type="ordered locus">RPA3894</name>
    <name evidence="7" type="ORF">TX73_020190</name>
</gene>
<accession>Q6N303</accession>
<dbReference type="PROSITE" id="PS01081">
    <property type="entry name" value="HTH_TETR_1"/>
    <property type="match status" value="1"/>
</dbReference>
<dbReference type="GeneID" id="66895010"/>
<evidence type="ECO:0000259" key="5">
    <source>
        <dbReference type="PROSITE" id="PS50977"/>
    </source>
</evidence>
<organism evidence="6">
    <name type="scientific">Rhodopseudomonas palustris (strain ATCC BAA-98 / CGA009)</name>
    <dbReference type="NCBI Taxonomy" id="258594"/>
    <lineage>
        <taxon>Bacteria</taxon>
        <taxon>Pseudomonadati</taxon>
        <taxon>Pseudomonadota</taxon>
        <taxon>Alphaproteobacteria</taxon>
        <taxon>Hyphomicrobiales</taxon>
        <taxon>Nitrobacteraceae</taxon>
        <taxon>Rhodopseudomonas</taxon>
    </lineage>
</organism>
<reference evidence="7" key="3">
    <citation type="submission" date="2022-12" db="EMBL/GenBank/DDBJ databases">
        <title>Complete genome sequence of Rhodopseudomonas palustris CGA0092 and corrections to the R. palustris CGA009 genome sequence.</title>
        <authorList>
            <person name="Mazny B.R."/>
            <person name="Sheff O.F."/>
            <person name="LaSarre B."/>
            <person name="McKinlay A."/>
            <person name="McKinlay J.B."/>
        </authorList>
    </citation>
    <scope>NUCLEOTIDE SEQUENCE</scope>
    <source>
        <strain evidence="7">CGA009</strain>
    </source>
</reference>
<dbReference type="PRINTS" id="PR00455">
    <property type="entry name" value="HTHTETR"/>
</dbReference>
<dbReference type="InterPro" id="IPR009057">
    <property type="entry name" value="Homeodomain-like_sf"/>
</dbReference>
<dbReference type="EMBL" id="CP116810">
    <property type="protein sequence ID" value="WCL94079.1"/>
    <property type="molecule type" value="Genomic_DNA"/>
</dbReference>
<keyword evidence="1" id="KW-0805">Transcription regulation</keyword>
<sequence>MSRRGRPTLEQSEELTERIIAVAIEMFLEKGFAETTIDELAVRLGVAKRSLYSRFPSKAELFRAAANSYAASRIDALPPVEPDDRPPAEQLFDICVVLLNYFLHPDIIAMERRFLAEAVRFPQIVPVLEDVRLRAMSRLDAVLSSIGADPEVDAQILWDLVVGPRMRAAALGLCPCAVTDEALALARQRIALFLAARHEPSSCSNSR</sequence>
<dbReference type="PhylomeDB" id="Q6N303"/>
<dbReference type="EMBL" id="BX572605">
    <property type="protein sequence ID" value="CAE29335.1"/>
    <property type="molecule type" value="Genomic_DNA"/>
</dbReference>
<reference evidence="6 8" key="2">
    <citation type="journal article" date="2004" name="Nat. Biotechnol.">
        <title>Complete genome sequence of the metabolically versatile photosynthetic bacterium Rhodopseudomonas palustris.</title>
        <authorList>
            <person name="Larimer F.W."/>
            <person name="Chain P."/>
            <person name="Hauser L."/>
            <person name="Lamerdin J."/>
            <person name="Malfatti S."/>
            <person name="Do L."/>
            <person name="Land M.L."/>
            <person name="Pelletier D.A."/>
            <person name="Beatty J.T."/>
            <person name="Lang A.S."/>
            <person name="Tabita F.R."/>
            <person name="Gibson J.L."/>
            <person name="Hanson T.E."/>
            <person name="Bobst C."/>
            <person name="Torres J.L."/>
            <person name="Peres C."/>
            <person name="Harrison F.H."/>
            <person name="Gibson J."/>
            <person name="Harwood C.S."/>
        </authorList>
    </citation>
    <scope>NUCLEOTIDE SEQUENCE [LARGE SCALE GENOMIC DNA]</scope>
    <source>
        <strain evidence="8">ATCC BAA-98 / CGA009</strain>
        <strain evidence="6">CGA009</strain>
    </source>
</reference>
<dbReference type="AlphaFoldDB" id="Q6N303"/>
<dbReference type="PROSITE" id="PS50977">
    <property type="entry name" value="HTH_TETR_2"/>
    <property type="match status" value="1"/>
</dbReference>